<dbReference type="Gene3D" id="3.40.50.150">
    <property type="entry name" value="Vaccinia Virus protein VP39"/>
    <property type="match status" value="1"/>
</dbReference>
<dbReference type="CDD" id="cd02440">
    <property type="entry name" value="AdoMet_MTases"/>
    <property type="match status" value="1"/>
</dbReference>
<evidence type="ECO:0000259" key="1">
    <source>
        <dbReference type="Pfam" id="PF03848"/>
    </source>
</evidence>
<name>A0A1W1CWE2_9ZZZZ</name>
<dbReference type="EMBL" id="FPHF01000119">
    <property type="protein sequence ID" value="SFV70027.1"/>
    <property type="molecule type" value="Genomic_DNA"/>
</dbReference>
<organism evidence="2">
    <name type="scientific">hydrothermal vent metagenome</name>
    <dbReference type="NCBI Taxonomy" id="652676"/>
    <lineage>
        <taxon>unclassified sequences</taxon>
        <taxon>metagenomes</taxon>
        <taxon>ecological metagenomes</taxon>
    </lineage>
</organism>
<proteinExistence type="predicted"/>
<dbReference type="SUPFAM" id="SSF53335">
    <property type="entry name" value="S-adenosyl-L-methionine-dependent methyltransferases"/>
    <property type="match status" value="1"/>
</dbReference>
<accession>A0A1W1CWE2</accession>
<dbReference type="InterPro" id="IPR029063">
    <property type="entry name" value="SAM-dependent_MTases_sf"/>
</dbReference>
<feature type="domain" description="Tellurite resistance methyltransferase TehB-like" evidence="1">
    <location>
        <begin position="33"/>
        <end position="162"/>
    </location>
</feature>
<dbReference type="Pfam" id="PF03848">
    <property type="entry name" value="TehB"/>
    <property type="match status" value="1"/>
</dbReference>
<protein>
    <submittedName>
        <fullName evidence="2">Tellurite resistance protein TehB</fullName>
    </submittedName>
</protein>
<dbReference type="AlphaFoldDB" id="A0A1W1CWE2"/>
<reference evidence="2" key="1">
    <citation type="submission" date="2016-10" db="EMBL/GenBank/DDBJ databases">
        <authorList>
            <person name="de Groot N.N."/>
        </authorList>
    </citation>
    <scope>NUCLEOTIDE SEQUENCE</scope>
</reference>
<gene>
    <name evidence="2" type="ORF">MNB_SM-4-605</name>
</gene>
<sequence>MIEDKQRWNKRHVEKPMRHNIEPILQKYIDEAQVGEALDIACGTGRNTHFMEEKGFIVDAVDISDYALSQIKDTKNIKKFEVDLDTYNLEINKYDLIVNINFLSRRLMPQIKEALRDGGLVIFETFIIAHGDFTQPVNPEFLLRKNELLHAFIGLDIIYYEERRDTNLIGEDTMVASLVARKSS</sequence>
<evidence type="ECO:0000313" key="2">
    <source>
        <dbReference type="EMBL" id="SFV70027.1"/>
    </source>
</evidence>
<dbReference type="InterPro" id="IPR015985">
    <property type="entry name" value="TehB-like_dom"/>
</dbReference>